<dbReference type="PATRIC" id="fig|717962.3.peg.852"/>
<dbReference type="Pfam" id="PF09820">
    <property type="entry name" value="AAA-ATPase_like"/>
    <property type="match status" value="1"/>
</dbReference>
<dbReference type="EMBL" id="FP929038">
    <property type="protein sequence ID" value="CBK79884.1"/>
    <property type="molecule type" value="Genomic_DNA"/>
</dbReference>
<organism evidence="2 3">
    <name type="scientific">Coprococcus catus GD/7</name>
    <dbReference type="NCBI Taxonomy" id="717962"/>
    <lineage>
        <taxon>Bacteria</taxon>
        <taxon>Bacillati</taxon>
        <taxon>Bacillota</taxon>
        <taxon>Clostridia</taxon>
        <taxon>Lachnospirales</taxon>
        <taxon>Lachnospiraceae</taxon>
        <taxon>Coprococcus</taxon>
    </lineage>
</organism>
<accession>D4J6B3</accession>
<name>D4J6B3_9FIRM</name>
<dbReference type="KEGG" id="cct:CC1_10540"/>
<dbReference type="InterPro" id="IPR012547">
    <property type="entry name" value="PDDEXK_9"/>
</dbReference>
<proteinExistence type="predicted"/>
<dbReference type="InterPro" id="IPR018631">
    <property type="entry name" value="AAA-ATPase-like_dom"/>
</dbReference>
<evidence type="ECO:0000313" key="3">
    <source>
        <dbReference type="Proteomes" id="UP000008798"/>
    </source>
</evidence>
<dbReference type="Proteomes" id="UP000008798">
    <property type="component" value="Chromosome"/>
</dbReference>
<evidence type="ECO:0000313" key="2">
    <source>
        <dbReference type="EMBL" id="CBK79884.1"/>
    </source>
</evidence>
<dbReference type="STRING" id="717962.CC1_10540"/>
<reference evidence="2 3" key="1">
    <citation type="submission" date="2010-03" db="EMBL/GenBank/DDBJ databases">
        <title>The genome sequence of Coprococcus catus GD/7.</title>
        <authorList>
            <consortium name="metaHIT consortium -- http://www.metahit.eu/"/>
            <person name="Pajon A."/>
            <person name="Turner K."/>
            <person name="Parkhill J."/>
            <person name="Duncan S."/>
            <person name="Flint H."/>
        </authorList>
    </citation>
    <scope>NUCLEOTIDE SEQUENCE [LARGE SCALE GENOMIC DNA]</scope>
    <source>
        <strain evidence="2 3">GD/7</strain>
    </source>
</reference>
<feature type="domain" description="AAA-ATPase-like" evidence="1">
    <location>
        <begin position="1"/>
        <end position="177"/>
    </location>
</feature>
<evidence type="ECO:0000259" key="1">
    <source>
        <dbReference type="Pfam" id="PF09820"/>
    </source>
</evidence>
<dbReference type="Pfam" id="PF08011">
    <property type="entry name" value="PDDEXK_9"/>
    <property type="match status" value="1"/>
</dbReference>
<gene>
    <name evidence="2" type="ORF">CC1_10540</name>
</gene>
<dbReference type="PANTHER" id="PTHR34825:SF1">
    <property type="entry name" value="AAA-ATPASE-LIKE DOMAIN-CONTAINING PROTEIN"/>
    <property type="match status" value="1"/>
</dbReference>
<dbReference type="HOGENOM" id="CLU_021114_1_2_9"/>
<dbReference type="PANTHER" id="PTHR34825">
    <property type="entry name" value="CONSERVED PROTEIN, WITH A WEAK D-GALACTARATE DEHYDRATASE/ALTRONATE HYDROLASE DOMAIN"/>
    <property type="match status" value="1"/>
</dbReference>
<dbReference type="AlphaFoldDB" id="D4J6B3"/>
<sequence>MSMLADFFDIRRENRGYFSGLEIEQHKGLCKDWMNQYPVLFLSLKDVDGTNFNNAFELLKFVLAQCCENHDYLLESNKISEQHKNLFNSVRNRTASVTDVQGFILVLTNMMQVFYNKSVILLLDEYDVPLAKASSNGYYKEMLEIIKVMMSTALKDNPAIKFAIVTGCLRIAKESIFTGTNNFVSDTITSSGLNEFFGFTQKEVNGMLADVDAEGKADEVKKWYDGYHFGDYDVYCPWDMMNYLRDIQRHPTASPVGYWKNTSDNAIIRSFIDYAGSNITEKIETLLSGGYIIQHINENLTYDYLHSSEENLWSILYLTGYLTRAREEAVKKELPEDLTALMIPNKEIREIFETTVKKWFSDHAREWNREKLFEAVWNGDSEKLTAEMTRLLRRTISYHDYREDFYQAFLAGIFTGAGYRVESNREHGEGRSDIVIYDMPHGRVAVFEVKYSLQLQDMEKDCDRALSQIKERFYAKEFENDYDEVWCYGISFFRKRCLVKKK</sequence>
<protein>
    <recommendedName>
        <fullName evidence="1">AAA-ATPase-like domain-containing protein</fullName>
    </recommendedName>
</protein>
<reference evidence="2 3" key="2">
    <citation type="submission" date="2010-03" db="EMBL/GenBank/DDBJ databases">
        <authorList>
            <person name="Pajon A."/>
        </authorList>
    </citation>
    <scope>NUCLEOTIDE SEQUENCE [LARGE SCALE GENOMIC DNA]</scope>
    <source>
        <strain evidence="2 3">GD/7</strain>
    </source>
</reference>